<dbReference type="CDD" id="cd01146">
    <property type="entry name" value="FhuD"/>
    <property type="match status" value="1"/>
</dbReference>
<organism evidence="8 9">
    <name type="scientific">Sanguibacter gelidistatuariae</name>
    <dbReference type="NCBI Taxonomy" id="1814289"/>
    <lineage>
        <taxon>Bacteria</taxon>
        <taxon>Bacillati</taxon>
        <taxon>Actinomycetota</taxon>
        <taxon>Actinomycetes</taxon>
        <taxon>Micrococcales</taxon>
        <taxon>Sanguibacteraceae</taxon>
        <taxon>Sanguibacter</taxon>
    </lineage>
</organism>
<dbReference type="PANTHER" id="PTHR30532">
    <property type="entry name" value="IRON III DICITRATE-BINDING PERIPLASMIC PROTEIN"/>
    <property type="match status" value="1"/>
</dbReference>
<dbReference type="PANTHER" id="PTHR30532:SF28">
    <property type="entry name" value="PETROBACTIN-BINDING PROTEIN YCLQ"/>
    <property type="match status" value="1"/>
</dbReference>
<dbReference type="EMBL" id="FMYH01000007">
    <property type="protein sequence ID" value="SDD46118.1"/>
    <property type="molecule type" value="Genomic_DNA"/>
</dbReference>
<dbReference type="Proteomes" id="UP000199039">
    <property type="component" value="Unassembled WGS sequence"/>
</dbReference>
<evidence type="ECO:0000256" key="2">
    <source>
        <dbReference type="ARBA" id="ARBA00008814"/>
    </source>
</evidence>
<feature type="domain" description="Fe/B12 periplasmic-binding" evidence="7">
    <location>
        <begin position="73"/>
        <end position="349"/>
    </location>
</feature>
<dbReference type="RefSeq" id="WP_245701281.1">
    <property type="nucleotide sequence ID" value="NZ_FMYH01000007.1"/>
</dbReference>
<dbReference type="InterPro" id="IPR002491">
    <property type="entry name" value="ABC_transptr_periplasmic_BD"/>
</dbReference>
<gene>
    <name evidence="8" type="ORF">SAMN05216410_3357</name>
</gene>
<dbReference type="InterPro" id="IPR051313">
    <property type="entry name" value="Bact_iron-sidero_bind"/>
</dbReference>
<evidence type="ECO:0000256" key="5">
    <source>
        <dbReference type="SAM" id="MobiDB-lite"/>
    </source>
</evidence>
<protein>
    <submittedName>
        <fullName evidence="8">Iron complex transport system substrate-binding protein</fullName>
    </submittedName>
</protein>
<keyword evidence="4 6" id="KW-0732">Signal</keyword>
<evidence type="ECO:0000256" key="1">
    <source>
        <dbReference type="ARBA" id="ARBA00004196"/>
    </source>
</evidence>
<dbReference type="Pfam" id="PF01497">
    <property type="entry name" value="Peripla_BP_2"/>
    <property type="match status" value="1"/>
</dbReference>
<dbReference type="STRING" id="1814289.SAMN05216410_3357"/>
<accession>A0A1G6UXV0</accession>
<feature type="region of interest" description="Disordered" evidence="5">
    <location>
        <begin position="32"/>
        <end position="51"/>
    </location>
</feature>
<comment type="subcellular location">
    <subcellularLocation>
        <location evidence="1">Cell envelope</location>
    </subcellularLocation>
</comment>
<evidence type="ECO:0000313" key="9">
    <source>
        <dbReference type="Proteomes" id="UP000199039"/>
    </source>
</evidence>
<evidence type="ECO:0000256" key="3">
    <source>
        <dbReference type="ARBA" id="ARBA00022448"/>
    </source>
</evidence>
<evidence type="ECO:0000256" key="6">
    <source>
        <dbReference type="SAM" id="SignalP"/>
    </source>
</evidence>
<dbReference type="AlphaFoldDB" id="A0A1G6UXV0"/>
<keyword evidence="3" id="KW-0813">Transport</keyword>
<evidence type="ECO:0000313" key="8">
    <source>
        <dbReference type="EMBL" id="SDD46118.1"/>
    </source>
</evidence>
<feature type="compositionally biased region" description="Polar residues" evidence="5">
    <location>
        <begin position="42"/>
        <end position="51"/>
    </location>
</feature>
<dbReference type="GO" id="GO:1901678">
    <property type="term" value="P:iron coordination entity transport"/>
    <property type="evidence" value="ECO:0007669"/>
    <property type="project" value="UniProtKB-ARBA"/>
</dbReference>
<comment type="similarity">
    <text evidence="2">Belongs to the bacterial solute-binding protein 8 family.</text>
</comment>
<dbReference type="SUPFAM" id="SSF53807">
    <property type="entry name" value="Helical backbone' metal receptor"/>
    <property type="match status" value="1"/>
</dbReference>
<evidence type="ECO:0000256" key="4">
    <source>
        <dbReference type="ARBA" id="ARBA00022729"/>
    </source>
</evidence>
<dbReference type="Gene3D" id="3.40.50.1980">
    <property type="entry name" value="Nitrogenase molybdenum iron protein domain"/>
    <property type="match status" value="2"/>
</dbReference>
<dbReference type="GO" id="GO:0030288">
    <property type="term" value="C:outer membrane-bounded periplasmic space"/>
    <property type="evidence" value="ECO:0007669"/>
    <property type="project" value="TreeGrafter"/>
</dbReference>
<reference evidence="8 9" key="1">
    <citation type="submission" date="2016-09" db="EMBL/GenBank/DDBJ databases">
        <authorList>
            <person name="Capua I."/>
            <person name="De Benedictis P."/>
            <person name="Joannis T."/>
            <person name="Lombin L.H."/>
            <person name="Cattoli G."/>
        </authorList>
    </citation>
    <scope>NUCLEOTIDE SEQUENCE [LARGE SCALE GENOMIC DNA]</scope>
    <source>
        <strain evidence="8 9">ISLP-3</strain>
    </source>
</reference>
<proteinExistence type="inferred from homology"/>
<dbReference type="PROSITE" id="PS50983">
    <property type="entry name" value="FE_B12_PBP"/>
    <property type="match status" value="1"/>
</dbReference>
<feature type="signal peptide" evidence="6">
    <location>
        <begin position="1"/>
        <end position="28"/>
    </location>
</feature>
<sequence>MSASSLPIARARRALVAATTAALVLALAACGSSDDTDGDATPSGSAASDSTDAFPVTITGALGETVIEKAPERVVTLGWGADDIAVSLGVIPVGTEGDTWAGDADGYHPWFREAVEAEGAALPETITMYPELDVEAIIALEPDLILAPQSGINQATFDQLSEFTNVVAYPDGPWITPIDEQITIAATALGKSDKAQGLIDGIDTTLSAAAADHPEFEGKTIAYVAAQELGTLDVYVPGDPRIDTLLGLGFTLAPSVADLTAPAGQFVAPFGLENADKLSDVDVLFTWFNDTDEQAATEAQPLFAAIPAFASGAYVPMVDRQLGMAVTVGTPLSVPWAIDRYVPMIAEAVAKVG</sequence>
<feature type="chain" id="PRO_5011454995" evidence="6">
    <location>
        <begin position="29"/>
        <end position="353"/>
    </location>
</feature>
<keyword evidence="9" id="KW-1185">Reference proteome</keyword>
<evidence type="ECO:0000259" key="7">
    <source>
        <dbReference type="PROSITE" id="PS50983"/>
    </source>
</evidence>
<name>A0A1G6UXV0_9MICO</name>